<keyword evidence="2" id="KW-1185">Reference proteome</keyword>
<name>A0A0C3G652_PILCF</name>
<dbReference type="Proteomes" id="UP000054166">
    <property type="component" value="Unassembled WGS sequence"/>
</dbReference>
<dbReference type="AlphaFoldDB" id="A0A0C3G652"/>
<dbReference type="EMBL" id="KN832983">
    <property type="protein sequence ID" value="KIM86106.1"/>
    <property type="molecule type" value="Genomic_DNA"/>
</dbReference>
<proteinExistence type="predicted"/>
<accession>A0A0C3G652</accession>
<organism evidence="1 2">
    <name type="scientific">Piloderma croceum (strain F 1598)</name>
    <dbReference type="NCBI Taxonomy" id="765440"/>
    <lineage>
        <taxon>Eukaryota</taxon>
        <taxon>Fungi</taxon>
        <taxon>Dikarya</taxon>
        <taxon>Basidiomycota</taxon>
        <taxon>Agaricomycotina</taxon>
        <taxon>Agaricomycetes</taxon>
        <taxon>Agaricomycetidae</taxon>
        <taxon>Atheliales</taxon>
        <taxon>Atheliaceae</taxon>
        <taxon>Piloderma</taxon>
    </lineage>
</organism>
<evidence type="ECO:0000313" key="2">
    <source>
        <dbReference type="Proteomes" id="UP000054166"/>
    </source>
</evidence>
<evidence type="ECO:0008006" key="3">
    <source>
        <dbReference type="Google" id="ProtNLM"/>
    </source>
</evidence>
<gene>
    <name evidence="1" type="ORF">PILCRDRAFT_333889</name>
</gene>
<dbReference type="HOGENOM" id="CLU_1816516_0_0_1"/>
<reference evidence="2" key="2">
    <citation type="submission" date="2015-01" db="EMBL/GenBank/DDBJ databases">
        <title>Evolutionary Origins and Diversification of the Mycorrhizal Mutualists.</title>
        <authorList>
            <consortium name="DOE Joint Genome Institute"/>
            <consortium name="Mycorrhizal Genomics Consortium"/>
            <person name="Kohler A."/>
            <person name="Kuo A."/>
            <person name="Nagy L.G."/>
            <person name="Floudas D."/>
            <person name="Copeland A."/>
            <person name="Barry K.W."/>
            <person name="Cichocki N."/>
            <person name="Veneault-Fourrey C."/>
            <person name="LaButti K."/>
            <person name="Lindquist E.A."/>
            <person name="Lipzen A."/>
            <person name="Lundell T."/>
            <person name="Morin E."/>
            <person name="Murat C."/>
            <person name="Riley R."/>
            <person name="Ohm R."/>
            <person name="Sun H."/>
            <person name="Tunlid A."/>
            <person name="Henrissat B."/>
            <person name="Grigoriev I.V."/>
            <person name="Hibbett D.S."/>
            <person name="Martin F."/>
        </authorList>
    </citation>
    <scope>NUCLEOTIDE SEQUENCE [LARGE SCALE GENOMIC DNA]</scope>
    <source>
        <strain evidence="2">F 1598</strain>
    </source>
</reference>
<protein>
    <recommendedName>
        <fullName evidence="3">Hydrophobin</fullName>
    </recommendedName>
</protein>
<sequence>MVSFPSWFGYKRTRRTFFPPYHPQYKANLNFNHTSRTSQISTAESLHLQLALSLKMRSIQLITLISTLFTTSALANMSCQCQYKPNNPTYICCYLQIHEGLPNDIEYSASDIKCNSNGNNINSTEFLDCCLTNGSDWGTCFD</sequence>
<dbReference type="InParanoid" id="A0A0C3G652"/>
<reference evidence="1 2" key="1">
    <citation type="submission" date="2014-04" db="EMBL/GenBank/DDBJ databases">
        <authorList>
            <consortium name="DOE Joint Genome Institute"/>
            <person name="Kuo A."/>
            <person name="Tarkka M."/>
            <person name="Buscot F."/>
            <person name="Kohler A."/>
            <person name="Nagy L.G."/>
            <person name="Floudas D."/>
            <person name="Copeland A."/>
            <person name="Barry K.W."/>
            <person name="Cichocki N."/>
            <person name="Veneault-Fourrey C."/>
            <person name="LaButti K."/>
            <person name="Lindquist E.A."/>
            <person name="Lipzen A."/>
            <person name="Lundell T."/>
            <person name="Morin E."/>
            <person name="Murat C."/>
            <person name="Sun H."/>
            <person name="Tunlid A."/>
            <person name="Henrissat B."/>
            <person name="Grigoriev I.V."/>
            <person name="Hibbett D.S."/>
            <person name="Martin F."/>
            <person name="Nordberg H.P."/>
            <person name="Cantor M.N."/>
            <person name="Hua S.X."/>
        </authorList>
    </citation>
    <scope>NUCLEOTIDE SEQUENCE [LARGE SCALE GENOMIC DNA]</scope>
    <source>
        <strain evidence="1 2">F 1598</strain>
    </source>
</reference>
<evidence type="ECO:0000313" key="1">
    <source>
        <dbReference type="EMBL" id="KIM86106.1"/>
    </source>
</evidence>